<evidence type="ECO:0000256" key="1">
    <source>
        <dbReference type="SAM" id="MobiDB-lite"/>
    </source>
</evidence>
<keyword evidence="2" id="KW-1133">Transmembrane helix</keyword>
<keyword evidence="3" id="KW-0732">Signal</keyword>
<gene>
    <name evidence="4" type="ORF">ABB28_15905</name>
</gene>
<organism evidence="4 5">
    <name type="scientific">Stenotrophomonas chelatiphaga</name>
    <dbReference type="NCBI Taxonomy" id="517011"/>
    <lineage>
        <taxon>Bacteria</taxon>
        <taxon>Pseudomonadati</taxon>
        <taxon>Pseudomonadota</taxon>
        <taxon>Gammaproteobacteria</taxon>
        <taxon>Lysobacterales</taxon>
        <taxon>Lysobacteraceae</taxon>
        <taxon>Stenotrophomonas</taxon>
    </lineage>
</organism>
<dbReference type="PATRIC" id="fig|517011.3.peg.3366"/>
<reference evidence="4 5" key="1">
    <citation type="submission" date="2015-05" db="EMBL/GenBank/DDBJ databases">
        <title>Genome sequencing and analysis of members of genus Stenotrophomonas.</title>
        <authorList>
            <person name="Patil P.P."/>
            <person name="Midha S."/>
            <person name="Patil P.B."/>
        </authorList>
    </citation>
    <scope>NUCLEOTIDE SEQUENCE [LARGE SCALE GENOMIC DNA]</scope>
    <source>
        <strain evidence="4 5">DSM 21508</strain>
    </source>
</reference>
<dbReference type="Proteomes" id="UP000051386">
    <property type="component" value="Unassembled WGS sequence"/>
</dbReference>
<dbReference type="PANTHER" id="PTHR40940:SF1">
    <property type="entry name" value="PROTEIN BATD"/>
    <property type="match status" value="1"/>
</dbReference>
<proteinExistence type="predicted"/>
<evidence type="ECO:0000256" key="3">
    <source>
        <dbReference type="SAM" id="SignalP"/>
    </source>
</evidence>
<dbReference type="EMBL" id="LDJK01000087">
    <property type="protein sequence ID" value="KRG68713.1"/>
    <property type="molecule type" value="Genomic_DNA"/>
</dbReference>
<dbReference type="InterPro" id="IPR025738">
    <property type="entry name" value="BatD"/>
</dbReference>
<feature type="chain" id="PRO_5006393961" evidence="3">
    <location>
        <begin position="24"/>
        <end position="561"/>
    </location>
</feature>
<feature type="signal peptide" evidence="3">
    <location>
        <begin position="1"/>
        <end position="23"/>
    </location>
</feature>
<sequence length="561" mass="60260">MRVLPWLLAVFAVLACVPQSASAQTRAWLDRAQVSLGDTVTLNIQSDSAASPVLTPLGADFELSNQTRSRQVEWINGRMQTRTLHGVALSPRRSGTLVVPPLQVGQVFTEPLQLQVGAAAPARNDGTALAFIETEVDDSSPYVQQSVGVVVRLFYAAQLASGSLVLDTPEGASLQVIGQDRTDVREVNGRRYNVAERRYLLIPERSGPLRVAGARFDGRTAGSFFDDFFGGRGDGRLRAAAADQTLQVQAQPVDAPQPWLPLHDLRLRYTLAPDRARAGEAATLEIEGIAVGATRAQFTDLPVPDVGSDAQVFAEPAQYDETFTGGSPQLKITRRYSIVPRAAGTLEVPGIQMRWWDVKSGQARSSGVPALTLAVAAGSGGAGQPTPPAQALDTDAALPGGDDAPALEAAPAQARQAWPWMALAAGLLLLWLLTLWWGWRRGRGQPTRPSGPVPPTHDGVRQQAPRVAELRRALDVESFADVAALLCAMAGVSRLEQVMARLGDDRQRQALQALQKARWAGEGELPDVRRELKQAFHDGPHWSAPVISTQTGLPPLYPPPP</sequence>
<keyword evidence="5" id="KW-1185">Reference proteome</keyword>
<keyword evidence="2" id="KW-0812">Transmembrane</keyword>
<comment type="caution">
    <text evidence="4">The sequence shown here is derived from an EMBL/GenBank/DDBJ whole genome shotgun (WGS) entry which is preliminary data.</text>
</comment>
<feature type="transmembrane region" description="Helical" evidence="2">
    <location>
        <begin position="417"/>
        <end position="439"/>
    </location>
</feature>
<dbReference type="AlphaFoldDB" id="A0A0R0CFZ9"/>
<dbReference type="Pfam" id="PF13584">
    <property type="entry name" value="BatD"/>
    <property type="match status" value="1"/>
</dbReference>
<keyword evidence="2" id="KW-0472">Membrane</keyword>
<evidence type="ECO:0000256" key="2">
    <source>
        <dbReference type="SAM" id="Phobius"/>
    </source>
</evidence>
<evidence type="ECO:0000313" key="4">
    <source>
        <dbReference type="EMBL" id="KRG68713.1"/>
    </source>
</evidence>
<feature type="region of interest" description="Disordered" evidence="1">
    <location>
        <begin position="540"/>
        <end position="561"/>
    </location>
</feature>
<dbReference type="RefSeq" id="WP_057687345.1">
    <property type="nucleotide sequence ID" value="NZ_LDJK01000087.1"/>
</dbReference>
<protein>
    <submittedName>
        <fullName evidence="4">Membrane protein</fullName>
    </submittedName>
</protein>
<accession>A0A0R0CFZ9</accession>
<name>A0A0R0CFZ9_9GAMM</name>
<dbReference type="PANTHER" id="PTHR40940">
    <property type="entry name" value="PROTEIN BATD-RELATED"/>
    <property type="match status" value="1"/>
</dbReference>
<evidence type="ECO:0000313" key="5">
    <source>
        <dbReference type="Proteomes" id="UP000051386"/>
    </source>
</evidence>
<dbReference type="PROSITE" id="PS51257">
    <property type="entry name" value="PROKAR_LIPOPROTEIN"/>
    <property type="match status" value="1"/>
</dbReference>